<sequence length="51" mass="5862">MGGLEEATKLKDQGNNAFRNQEWDKALEFYTKAIEAYNAEPSFYTNRAQVC</sequence>
<protein>
    <submittedName>
        <fullName evidence="1">Serine-threonine-protein phosphatase PP2A catalytic subunit</fullName>
    </submittedName>
</protein>
<dbReference type="EMBL" id="NQIK02000004">
    <property type="protein sequence ID" value="KAF7572201.1"/>
    <property type="molecule type" value="Genomic_DNA"/>
</dbReference>
<name>A0A317A4D3_9PLEO</name>
<dbReference type="InterPro" id="IPR011990">
    <property type="entry name" value="TPR-like_helical_dom_sf"/>
</dbReference>
<gene>
    <name evidence="1" type="ORF">PtrM4_097010</name>
</gene>
<evidence type="ECO:0000313" key="1">
    <source>
        <dbReference type="EMBL" id="KAF7572201.1"/>
    </source>
</evidence>
<comment type="caution">
    <text evidence="1">The sequence shown here is derived from an EMBL/GenBank/DDBJ whole genome shotgun (WGS) entry which is preliminary data.</text>
</comment>
<dbReference type="AlphaFoldDB" id="A0A317A4D3"/>
<reference evidence="1 2" key="1">
    <citation type="journal article" date="2018" name="BMC Genomics">
        <title>Comparative genomics of the wheat fungal pathogen Pyrenophora tritici-repentis reveals chromosomal variations and genome plasticity.</title>
        <authorList>
            <person name="Moolhuijzen P."/>
            <person name="See P.T."/>
            <person name="Hane J.K."/>
            <person name="Shi G."/>
            <person name="Liu Z."/>
            <person name="Oliver R.P."/>
            <person name="Moffat C.S."/>
        </authorList>
    </citation>
    <scope>NUCLEOTIDE SEQUENCE [LARGE SCALE GENOMIC DNA]</scope>
    <source>
        <strain evidence="1">M4</strain>
    </source>
</reference>
<dbReference type="SUPFAM" id="SSF48452">
    <property type="entry name" value="TPR-like"/>
    <property type="match status" value="1"/>
</dbReference>
<dbReference type="Proteomes" id="UP000245464">
    <property type="component" value="Chromosome 4"/>
</dbReference>
<accession>A0A317A4D3</accession>
<dbReference type="KEGG" id="ptrr:90956382"/>
<dbReference type="Gene3D" id="1.25.40.10">
    <property type="entry name" value="Tetratricopeptide repeat domain"/>
    <property type="match status" value="1"/>
</dbReference>
<evidence type="ECO:0000313" key="2">
    <source>
        <dbReference type="Proteomes" id="UP000245464"/>
    </source>
</evidence>
<organism evidence="1 2">
    <name type="scientific">Pyrenophora tritici-repentis</name>
    <dbReference type="NCBI Taxonomy" id="45151"/>
    <lineage>
        <taxon>Eukaryota</taxon>
        <taxon>Fungi</taxon>
        <taxon>Dikarya</taxon>
        <taxon>Ascomycota</taxon>
        <taxon>Pezizomycotina</taxon>
        <taxon>Dothideomycetes</taxon>
        <taxon>Pleosporomycetidae</taxon>
        <taxon>Pleosporales</taxon>
        <taxon>Pleosporineae</taxon>
        <taxon>Pleosporaceae</taxon>
        <taxon>Pyrenophora</taxon>
    </lineage>
</organism>
<dbReference type="GeneID" id="90956382"/>
<dbReference type="RefSeq" id="XP_065962870.1">
    <property type="nucleotide sequence ID" value="XM_066107202.1"/>
</dbReference>
<proteinExistence type="predicted"/>